<dbReference type="GeneID" id="106493228"/>
<comment type="subcellular location">
    <subcellularLocation>
        <location evidence="1">Cytoplasm</location>
        <location evidence="1">Cytoskeleton</location>
        <location evidence="1">Microtubule organizing center</location>
        <location evidence="1">Centrosome</location>
    </subcellularLocation>
</comment>
<protein>
    <recommendedName>
        <fullName evidence="2">Microcephalin</fullName>
    </recommendedName>
</protein>
<evidence type="ECO:0000259" key="11">
    <source>
        <dbReference type="PROSITE" id="PS50172"/>
    </source>
</evidence>
<dbReference type="InterPro" id="IPR036420">
    <property type="entry name" value="BRCT_dom_sf"/>
</dbReference>
<feature type="region of interest" description="Disordered" evidence="10">
    <location>
        <begin position="315"/>
        <end position="338"/>
    </location>
</feature>
<dbReference type="PROSITE" id="PS50172">
    <property type="entry name" value="BRCT"/>
    <property type="match status" value="3"/>
</dbReference>
<dbReference type="Gene3D" id="3.40.50.10190">
    <property type="entry name" value="BRCT domain"/>
    <property type="match status" value="3"/>
</dbReference>
<evidence type="ECO:0000313" key="13">
    <source>
        <dbReference type="RefSeq" id="XP_067150310.1"/>
    </source>
</evidence>
<organism evidence="12 13">
    <name type="scientific">Apteryx mantelli</name>
    <name type="common">North Island brown kiwi</name>
    <dbReference type="NCBI Taxonomy" id="2696672"/>
    <lineage>
        <taxon>Eukaryota</taxon>
        <taxon>Metazoa</taxon>
        <taxon>Chordata</taxon>
        <taxon>Craniata</taxon>
        <taxon>Vertebrata</taxon>
        <taxon>Euteleostomi</taxon>
        <taxon>Archelosauria</taxon>
        <taxon>Archosauria</taxon>
        <taxon>Dinosauria</taxon>
        <taxon>Saurischia</taxon>
        <taxon>Theropoda</taxon>
        <taxon>Coelurosauria</taxon>
        <taxon>Aves</taxon>
        <taxon>Palaeognathae</taxon>
        <taxon>Apterygiformes</taxon>
        <taxon>Apterygidae</taxon>
        <taxon>Apteryx</taxon>
    </lineage>
</organism>
<comment type="subunit">
    <text evidence="8">Interacts with CDC27 and maybe other components of the APC/C complex. Interacts with histone variant H2AX under DNA damage conditions.</text>
</comment>
<reference evidence="13" key="1">
    <citation type="submission" date="2025-08" db="UniProtKB">
        <authorList>
            <consortium name="RefSeq"/>
        </authorList>
    </citation>
    <scope>IDENTIFICATION</scope>
    <source>
        <tissue evidence="13">Blood</tissue>
    </source>
</reference>
<dbReference type="PANTHER" id="PTHR14625">
    <property type="entry name" value="MICROCEPHALIN"/>
    <property type="match status" value="1"/>
</dbReference>
<dbReference type="InterPro" id="IPR022047">
    <property type="entry name" value="Microcephalin-like"/>
</dbReference>
<dbReference type="RefSeq" id="XP_067150310.1">
    <property type="nucleotide sequence ID" value="XM_067294209.1"/>
</dbReference>
<accession>A0ABM4EC86</accession>
<proteinExistence type="predicted"/>
<dbReference type="Pfam" id="PF16589">
    <property type="entry name" value="BRCT_2"/>
    <property type="match status" value="1"/>
</dbReference>
<keyword evidence="5" id="KW-0677">Repeat</keyword>
<dbReference type="CDD" id="cd17736">
    <property type="entry name" value="BRCT_microcephalin_rpt2"/>
    <property type="match status" value="1"/>
</dbReference>
<evidence type="ECO:0000256" key="6">
    <source>
        <dbReference type="ARBA" id="ARBA00023212"/>
    </source>
</evidence>
<feature type="domain" description="BRCT" evidence="11">
    <location>
        <begin position="592"/>
        <end position="684"/>
    </location>
</feature>
<evidence type="ECO:0000256" key="4">
    <source>
        <dbReference type="ARBA" id="ARBA00022553"/>
    </source>
</evidence>
<dbReference type="CDD" id="cd17751">
    <property type="entry name" value="BRCT_microcephalin_rpt3"/>
    <property type="match status" value="1"/>
</dbReference>
<dbReference type="CDD" id="cd17716">
    <property type="entry name" value="BRCT_microcephalin_rpt1"/>
    <property type="match status" value="1"/>
</dbReference>
<evidence type="ECO:0000256" key="1">
    <source>
        <dbReference type="ARBA" id="ARBA00004300"/>
    </source>
</evidence>
<evidence type="ECO:0000256" key="5">
    <source>
        <dbReference type="ARBA" id="ARBA00022737"/>
    </source>
</evidence>
<dbReference type="Pfam" id="PF12258">
    <property type="entry name" value="Microcephalin"/>
    <property type="match status" value="1"/>
</dbReference>
<evidence type="ECO:0000256" key="10">
    <source>
        <dbReference type="SAM" id="MobiDB-lite"/>
    </source>
</evidence>
<feature type="domain" description="BRCT" evidence="11">
    <location>
        <begin position="1"/>
        <end position="92"/>
    </location>
</feature>
<dbReference type="Proteomes" id="UP001652627">
    <property type="component" value="Chromosome 3"/>
</dbReference>
<keyword evidence="12" id="KW-1185">Reference proteome</keyword>
<evidence type="ECO:0000256" key="8">
    <source>
        <dbReference type="ARBA" id="ARBA00026061"/>
    </source>
</evidence>
<evidence type="ECO:0000256" key="7">
    <source>
        <dbReference type="ARBA" id="ARBA00025455"/>
    </source>
</evidence>
<dbReference type="InterPro" id="IPR001357">
    <property type="entry name" value="BRCT_dom"/>
</dbReference>
<keyword evidence="6" id="KW-0206">Cytoskeleton</keyword>
<dbReference type="SMART" id="SM00292">
    <property type="entry name" value="BRCT"/>
    <property type="match status" value="3"/>
</dbReference>
<keyword evidence="3" id="KW-0963">Cytoplasm</keyword>
<evidence type="ECO:0000256" key="2">
    <source>
        <dbReference type="ARBA" id="ARBA00017027"/>
    </source>
</evidence>
<dbReference type="PANTHER" id="PTHR14625:SF3">
    <property type="entry name" value="MICROCEPHALIN"/>
    <property type="match status" value="1"/>
</dbReference>
<dbReference type="Pfam" id="PF12738">
    <property type="entry name" value="PTCB-BRCT"/>
    <property type="match status" value="1"/>
</dbReference>
<evidence type="ECO:0000256" key="3">
    <source>
        <dbReference type="ARBA" id="ARBA00022490"/>
    </source>
</evidence>
<keyword evidence="9" id="KW-0175">Coiled coil</keyword>
<evidence type="ECO:0000313" key="12">
    <source>
        <dbReference type="Proteomes" id="UP001652627"/>
    </source>
</evidence>
<keyword evidence="4" id="KW-0597">Phosphoprotein</keyword>
<dbReference type="SUPFAM" id="SSF52113">
    <property type="entry name" value="BRCT domain"/>
    <property type="match status" value="3"/>
</dbReference>
<evidence type="ECO:0000256" key="9">
    <source>
        <dbReference type="SAM" id="Coils"/>
    </source>
</evidence>
<name>A0ABM4EC86_9AVES</name>
<dbReference type="InterPro" id="IPR029504">
    <property type="entry name" value="Microcephalin_mammal"/>
</dbReference>
<feature type="domain" description="BRCT" evidence="11">
    <location>
        <begin position="705"/>
        <end position="787"/>
    </location>
</feature>
<sequence length="789" mass="89205">MESVLKGISAFVDVWSSNRTENYSKTFEQQLLDMGAKVSKTFNKHVTHVVFKEGRLATWRKAQKTGVKIVSVLWVEKCRETGVRVDESLFPAVYANEGLPLIKKHKCMQPKDFVEKTPENDRKLQRRLDQMAKELAIQKMAGNAETDIPVLLFEDDGSLVYSPVNKIKDQCSAMERRIKEMKEKRENLSLTASQISQIPPCNSPKDCHLSTCILTDSADVLPEKQMEDCLNSSFDDLWGTDKFKRRKTEVAEHICDTQSDVRISMSASLNSPSCSYDQKSLTPKRSSRRCLGKKQILQHTLDGKLSSEKKDFKKFPNKNRIGENTITPSVTNKSSLPQIKGLGHVTPSEKIVQLNTTPPLIGSHSNSPVSSEDLNTCSFGRSFPVDISDCMLEDERKKKPKVRSSLKPATSELDASGSKKEFLQAVTTYNKPLCTEEVSYEDYFSSSNLNANEVQIWVPKKSQNPPEVCRNDFFRKIESLDESFNKPHATSERSREKSIPANDVSLENNFKPTEPSESILLNCMSDGENAENTEALDSDIVTRHAHDKSYRTNMNYCTRTTGDENEVSKCHVTDGSCKLFNEQENKLNGGLRKTRRLQKPTRTLVMTSMSSEKQNTIIQVVNKLGDFLFSDDVCETTSHVVAGSPRRTLNIMLGIARGCWIVSYEWVLWSLELGHWISEEPYELSSNFPAAPICRLQRHLSTGKYQQNLFSSQPVMFVSPTSQPPCKKLTELIQLSGGKICKALRQAKICIGGFPGKKYQEIKYLSEKWILDSITQHTICPMENYIFQL</sequence>
<comment type="function">
    <text evidence="7">Implicated in chromosome condensation and DNA damage induced cellular responses. May play a role in neurogenesis and regulation of the size of the cerebral cortex.</text>
</comment>
<feature type="coiled-coil region" evidence="9">
    <location>
        <begin position="164"/>
        <end position="191"/>
    </location>
</feature>
<feature type="compositionally biased region" description="Polar residues" evidence="10">
    <location>
        <begin position="322"/>
        <end position="337"/>
    </location>
</feature>
<dbReference type="Pfam" id="PF00533">
    <property type="entry name" value="BRCT"/>
    <property type="match status" value="1"/>
</dbReference>
<gene>
    <name evidence="13" type="primary">MCPH1</name>
</gene>